<evidence type="ECO:0000313" key="2">
    <source>
        <dbReference type="Proteomes" id="UP000273982"/>
    </source>
</evidence>
<reference evidence="1 2" key="1">
    <citation type="submission" date="2018-11" db="EMBL/GenBank/DDBJ databases">
        <title>Genome squencing of methanotrophic bacteria isolated from alkaline groundwater in Korea.</title>
        <authorList>
            <person name="Nguyen L.N."/>
        </authorList>
    </citation>
    <scope>NUCLEOTIDE SEQUENCE [LARGE SCALE GENOMIC DNA]</scope>
    <source>
        <strain evidence="1 2">GW6</strain>
    </source>
</reference>
<sequence>MARVKDSVGEKQPVSFIERLAGSEGFSALFREGMSLVEEAAFYLDGDGRLDAKTLPRTEALAYAAESMRLTTRLMQIASWLLLQRAVNQGELTRHQAASNRHRVKLREQELASAPDLFQRLPLRLRELSLQSLRLQARIIHLDRLIHALEPALAAPAPTPSPVEAQIARLRAAFAQ</sequence>
<dbReference type="EMBL" id="CP034086">
    <property type="protein sequence ID" value="AZG76752.1"/>
    <property type="molecule type" value="Genomic_DNA"/>
</dbReference>
<dbReference type="Gene3D" id="1.10.8.930">
    <property type="entry name" value="Protein of unknown function DUF1465"/>
    <property type="match status" value="1"/>
</dbReference>
<protein>
    <submittedName>
        <fullName evidence="1">DUF1465 family protein</fullName>
    </submittedName>
</protein>
<organism evidence="1 2">
    <name type="scientific">Methylocystis rosea</name>
    <dbReference type="NCBI Taxonomy" id="173366"/>
    <lineage>
        <taxon>Bacteria</taxon>
        <taxon>Pseudomonadati</taxon>
        <taxon>Pseudomonadota</taxon>
        <taxon>Alphaproteobacteria</taxon>
        <taxon>Hyphomicrobiales</taxon>
        <taxon>Methylocystaceae</taxon>
        <taxon>Methylocystis</taxon>
    </lineage>
</organism>
<dbReference type="Pfam" id="PF07323">
    <property type="entry name" value="DUF1465"/>
    <property type="match status" value="1"/>
</dbReference>
<dbReference type="KEGG" id="mros:EHO51_08440"/>
<proteinExistence type="predicted"/>
<dbReference type="InterPro" id="IPR010848">
    <property type="entry name" value="DUF1465"/>
</dbReference>
<evidence type="ECO:0000313" key="1">
    <source>
        <dbReference type="EMBL" id="AZG76752.1"/>
    </source>
</evidence>
<name>A0A3G8M6D4_9HYPH</name>
<dbReference type="InterPro" id="IPR038301">
    <property type="entry name" value="AraC-like_sf"/>
</dbReference>
<dbReference type="RefSeq" id="WP_124738516.1">
    <property type="nucleotide sequence ID" value="NZ_CP034086.1"/>
</dbReference>
<gene>
    <name evidence="1" type="ORF">EHO51_08440</name>
</gene>
<dbReference type="Proteomes" id="UP000273982">
    <property type="component" value="Chromosome"/>
</dbReference>
<accession>A0A3G8M6D4</accession>
<dbReference type="AlphaFoldDB" id="A0A3G8M6D4"/>